<dbReference type="PIRSF" id="PIRSF036382">
    <property type="entry name" value="RR_antiterm"/>
    <property type="match status" value="1"/>
</dbReference>
<feature type="domain" description="ANTAR" evidence="3">
    <location>
        <begin position="128"/>
        <end position="164"/>
    </location>
</feature>
<proteinExistence type="predicted"/>
<dbReference type="AlphaFoldDB" id="A0A3D3QZ50"/>
<sequence length="164" mass="18405">MKMEKTLRIAVADDEPEMLQFLEMALTSLGHEVVVQARNGHALIEECRTTHPDLIIADITMPGIDGLDAVSQIQGTGLIPVIVVSAHHDPEFIQRAIQNHVLAYLVKPIKKKDLEPAISLVVQRFKEFETLRQEADDLRQTLEDRKLIERAKGILMKLAGIDEP</sequence>
<evidence type="ECO:0000256" key="1">
    <source>
        <dbReference type="PROSITE-ProRule" id="PRU00169"/>
    </source>
</evidence>
<evidence type="ECO:0000313" key="4">
    <source>
        <dbReference type="EMBL" id="HCO21863.1"/>
    </source>
</evidence>
<dbReference type="InterPro" id="IPR008327">
    <property type="entry name" value="Sig_transdc_resp-reg_antiterm"/>
</dbReference>
<dbReference type="Gene3D" id="3.40.50.2300">
    <property type="match status" value="1"/>
</dbReference>
<evidence type="ECO:0000313" key="5">
    <source>
        <dbReference type="Proteomes" id="UP000263642"/>
    </source>
</evidence>
<dbReference type="GO" id="GO:0000160">
    <property type="term" value="P:phosphorelay signal transduction system"/>
    <property type="evidence" value="ECO:0007669"/>
    <property type="project" value="InterPro"/>
</dbReference>
<dbReference type="SUPFAM" id="SSF52172">
    <property type="entry name" value="CheY-like"/>
    <property type="match status" value="1"/>
</dbReference>
<reference evidence="4 5" key="1">
    <citation type="journal article" date="2018" name="Nat. Biotechnol.">
        <title>A standardized bacterial taxonomy based on genome phylogeny substantially revises the tree of life.</title>
        <authorList>
            <person name="Parks D.H."/>
            <person name="Chuvochina M."/>
            <person name="Waite D.W."/>
            <person name="Rinke C."/>
            <person name="Skarshewski A."/>
            <person name="Chaumeil P.A."/>
            <person name="Hugenholtz P."/>
        </authorList>
    </citation>
    <scope>NUCLEOTIDE SEQUENCE [LARGE SCALE GENOMIC DNA]</scope>
    <source>
        <strain evidence="4">UBA9375</strain>
    </source>
</reference>
<feature type="domain" description="Response regulatory" evidence="2">
    <location>
        <begin position="8"/>
        <end position="122"/>
    </location>
</feature>
<dbReference type="PROSITE" id="PS50921">
    <property type="entry name" value="ANTAR"/>
    <property type="match status" value="1"/>
</dbReference>
<feature type="modified residue" description="4-aspartylphosphate" evidence="1">
    <location>
        <position position="58"/>
    </location>
</feature>
<dbReference type="InterPro" id="IPR011006">
    <property type="entry name" value="CheY-like_superfamily"/>
</dbReference>
<dbReference type="PANTHER" id="PTHR43367:SF1">
    <property type="entry name" value="TWO-COMPONENT RESPONSE REGULATOR-LIKE APRR6-RELATED"/>
    <property type="match status" value="1"/>
</dbReference>
<name>A0A3D3QZ50_9PLAN</name>
<dbReference type="InterPro" id="IPR036388">
    <property type="entry name" value="WH-like_DNA-bd_sf"/>
</dbReference>
<organism evidence="4 5">
    <name type="scientific">Gimesia maris</name>
    <dbReference type="NCBI Taxonomy" id="122"/>
    <lineage>
        <taxon>Bacteria</taxon>
        <taxon>Pseudomonadati</taxon>
        <taxon>Planctomycetota</taxon>
        <taxon>Planctomycetia</taxon>
        <taxon>Planctomycetales</taxon>
        <taxon>Planctomycetaceae</taxon>
        <taxon>Gimesia</taxon>
    </lineage>
</organism>
<keyword evidence="1" id="KW-0597">Phosphoprotein</keyword>
<dbReference type="Proteomes" id="UP000263642">
    <property type="component" value="Unassembled WGS sequence"/>
</dbReference>
<dbReference type="Gene3D" id="1.10.10.10">
    <property type="entry name" value="Winged helix-like DNA-binding domain superfamily/Winged helix DNA-binding domain"/>
    <property type="match status" value="1"/>
</dbReference>
<dbReference type="InterPro" id="IPR005561">
    <property type="entry name" value="ANTAR"/>
</dbReference>
<accession>A0A3D3QZ50</accession>
<evidence type="ECO:0000259" key="3">
    <source>
        <dbReference type="PROSITE" id="PS50921"/>
    </source>
</evidence>
<dbReference type="PROSITE" id="PS50110">
    <property type="entry name" value="RESPONSE_REGULATORY"/>
    <property type="match status" value="1"/>
</dbReference>
<dbReference type="Pfam" id="PF00072">
    <property type="entry name" value="Response_reg"/>
    <property type="match status" value="1"/>
</dbReference>
<evidence type="ECO:0000259" key="2">
    <source>
        <dbReference type="PROSITE" id="PS50110"/>
    </source>
</evidence>
<comment type="caution">
    <text evidence="4">The sequence shown here is derived from an EMBL/GenBank/DDBJ whole genome shotgun (WGS) entry which is preliminary data.</text>
</comment>
<dbReference type="PANTHER" id="PTHR43367">
    <property type="match status" value="1"/>
</dbReference>
<dbReference type="SMART" id="SM00448">
    <property type="entry name" value="REC"/>
    <property type="match status" value="1"/>
</dbReference>
<protein>
    <submittedName>
        <fullName evidence="4">Response regulator</fullName>
    </submittedName>
</protein>
<gene>
    <name evidence="4" type="ORF">DIT97_01870</name>
</gene>
<dbReference type="Pfam" id="PF03861">
    <property type="entry name" value="ANTAR"/>
    <property type="match status" value="1"/>
</dbReference>
<feature type="non-terminal residue" evidence="4">
    <location>
        <position position="164"/>
    </location>
</feature>
<dbReference type="GO" id="GO:0003723">
    <property type="term" value="F:RNA binding"/>
    <property type="evidence" value="ECO:0007669"/>
    <property type="project" value="InterPro"/>
</dbReference>
<dbReference type="InterPro" id="IPR001789">
    <property type="entry name" value="Sig_transdc_resp-reg_receiver"/>
</dbReference>
<dbReference type="EMBL" id="DQAY01000014">
    <property type="protein sequence ID" value="HCO21863.1"/>
    <property type="molecule type" value="Genomic_DNA"/>
</dbReference>